<sequence>MSGGHIVARTPFPVAARKELGDTQLRANLRRATHTIRDKRLRVVGEVPDWEELRRSGAAIKDDVLARLPELLERFEAAATAAGATVHWARDAAEACGVVTGLVRDTGATEVVKVKSMATQEIGLNEALEAAGIAAVETDLAELIVQLAGDTPSHILVPAIHYNRSQIREIFTRSGLSALTDDPPALAEAARRHLRAKFLSARVGISGANFAVAESGTLVVVESEGNGRMCLTLPETLISVVGIEKILPTFRDLEVFLQLLPRSSTGERMNPYTSLWTGVTPGDGPRTLHIVLVDNGRTETLADGVGRQALRCIRCSACLNVCPVYERVGGHAYGSVYPGPIGAILSPQMSGEGANRTLPYASTLCGACYDACPVRINIPEVLVHLRQTGPHPPAERAAMRALSWTMRDRRRYAAALRAARRGAAPPAGWPAGAARSATSRGPCPGGRRPATPPCRRGRPSANGGPMNARDEVLRRVRAARPAAPVTVPREYRAVDGGDDLVGLLVDRLVDYKATVRRCAPGGLAGTLAELLSGAPAVVTPAGAPRGWLSAYQGRVLRDGEPHALAVADLDAPGVAVLTGCAVAIARTGTLVLDAGPDQGPRALSLVPDHHVCVVHSGQIVGGVPEALARLADPTRPLTLISGPSATSDIELNRVEGVHGPRRLEVVVVD</sequence>
<evidence type="ECO:0000313" key="11">
    <source>
        <dbReference type="EMBL" id="BCB87237.1"/>
    </source>
</evidence>
<dbReference type="InterPro" id="IPR017900">
    <property type="entry name" value="4Fe4S_Fe_S_CS"/>
</dbReference>
<name>A0A6F8YMD8_9ACTN</name>
<organism evidence="11 12">
    <name type="scientific">Phytohabitans suffuscus</name>
    <dbReference type="NCBI Taxonomy" id="624315"/>
    <lineage>
        <taxon>Bacteria</taxon>
        <taxon>Bacillati</taxon>
        <taxon>Actinomycetota</taxon>
        <taxon>Actinomycetes</taxon>
        <taxon>Micromonosporales</taxon>
        <taxon>Micromonosporaceae</taxon>
    </lineage>
</organism>
<dbReference type="AlphaFoldDB" id="A0A6F8YMD8"/>
<evidence type="ECO:0000259" key="9">
    <source>
        <dbReference type="Pfam" id="PF02589"/>
    </source>
</evidence>
<dbReference type="PANTHER" id="PTHR47153">
    <property type="entry name" value="LACTATE UTILIZATION PROTEIN B"/>
    <property type="match status" value="1"/>
</dbReference>
<reference evidence="11 12" key="2">
    <citation type="submission" date="2020-03" db="EMBL/GenBank/DDBJ databases">
        <authorList>
            <person name="Ichikawa N."/>
            <person name="Kimura A."/>
            <person name="Kitahashi Y."/>
            <person name="Uohara A."/>
        </authorList>
    </citation>
    <scope>NUCLEOTIDE SEQUENCE [LARGE SCALE GENOMIC DNA]</scope>
    <source>
        <strain evidence="11 12">NBRC 105367</strain>
    </source>
</reference>
<dbReference type="InterPro" id="IPR017896">
    <property type="entry name" value="4Fe4S_Fe-S-bd"/>
</dbReference>
<keyword evidence="6" id="KW-0408">Iron</keyword>
<accession>A0A6F8YMD8</accession>
<proteinExistence type="predicted"/>
<evidence type="ECO:0000256" key="5">
    <source>
        <dbReference type="ARBA" id="ARBA00022982"/>
    </source>
</evidence>
<dbReference type="SUPFAM" id="SSF100950">
    <property type="entry name" value="NagB/RpiA/CoA transferase-like"/>
    <property type="match status" value="2"/>
</dbReference>
<dbReference type="PROSITE" id="PS00198">
    <property type="entry name" value="4FE4S_FER_1"/>
    <property type="match status" value="1"/>
</dbReference>
<evidence type="ECO:0000256" key="6">
    <source>
        <dbReference type="ARBA" id="ARBA00023004"/>
    </source>
</evidence>
<dbReference type="PANTHER" id="PTHR47153:SF2">
    <property type="entry name" value="LACTATE UTILIZATION PROTEIN B"/>
    <property type="match status" value="1"/>
</dbReference>
<feature type="domain" description="LUD" evidence="9">
    <location>
        <begin position="72"/>
        <end position="293"/>
    </location>
</feature>
<dbReference type="Gene3D" id="1.10.1060.10">
    <property type="entry name" value="Alpha-helical ferredoxin"/>
    <property type="match status" value="1"/>
</dbReference>
<evidence type="ECO:0000256" key="2">
    <source>
        <dbReference type="ARBA" id="ARBA00022485"/>
    </source>
</evidence>
<keyword evidence="2" id="KW-0004">4Fe-4S</keyword>
<keyword evidence="1" id="KW-0813">Transport</keyword>
<dbReference type="InterPro" id="IPR037171">
    <property type="entry name" value="NagB/RpiA_transferase-like"/>
</dbReference>
<feature type="region of interest" description="Disordered" evidence="8">
    <location>
        <begin position="424"/>
        <end position="467"/>
    </location>
</feature>
<evidence type="ECO:0000256" key="8">
    <source>
        <dbReference type="SAM" id="MobiDB-lite"/>
    </source>
</evidence>
<evidence type="ECO:0000256" key="4">
    <source>
        <dbReference type="ARBA" id="ARBA00022737"/>
    </source>
</evidence>
<evidence type="ECO:0000313" key="12">
    <source>
        <dbReference type="Proteomes" id="UP000503011"/>
    </source>
</evidence>
<keyword evidence="12" id="KW-1185">Reference proteome</keyword>
<keyword evidence="5" id="KW-0249">Electron transport</keyword>
<evidence type="ECO:0000259" key="10">
    <source>
        <dbReference type="Pfam" id="PF13183"/>
    </source>
</evidence>
<feature type="domain" description="4Fe-4S ferredoxin-type" evidence="10">
    <location>
        <begin position="309"/>
        <end position="376"/>
    </location>
</feature>
<gene>
    <name evidence="11" type="ORF">Psuf_045500</name>
</gene>
<keyword evidence="7" id="KW-0411">Iron-sulfur</keyword>
<protein>
    <recommendedName>
        <fullName evidence="13">4Fe-4S ferredoxin-type domain-containing protein</fullName>
    </recommendedName>
</protein>
<dbReference type="InterPro" id="IPR004452">
    <property type="entry name" value="LutB/LldF"/>
</dbReference>
<reference evidence="11 12" key="1">
    <citation type="submission" date="2020-03" db="EMBL/GenBank/DDBJ databases">
        <title>Whole genome shotgun sequence of Phytohabitans suffuscus NBRC 105367.</title>
        <authorList>
            <person name="Komaki H."/>
            <person name="Tamura T."/>
        </authorList>
    </citation>
    <scope>NUCLEOTIDE SEQUENCE [LARGE SCALE GENOMIC DNA]</scope>
    <source>
        <strain evidence="11 12">NBRC 105367</strain>
    </source>
</reference>
<dbReference type="GO" id="GO:0051539">
    <property type="term" value="F:4 iron, 4 sulfur cluster binding"/>
    <property type="evidence" value="ECO:0007669"/>
    <property type="project" value="UniProtKB-KW"/>
</dbReference>
<keyword evidence="3" id="KW-0479">Metal-binding</keyword>
<dbReference type="InterPro" id="IPR009051">
    <property type="entry name" value="Helical_ferredxn"/>
</dbReference>
<dbReference type="InterPro" id="IPR024185">
    <property type="entry name" value="FTHF_cligase-like_sf"/>
</dbReference>
<dbReference type="GO" id="GO:0046872">
    <property type="term" value="F:metal ion binding"/>
    <property type="evidence" value="ECO:0007669"/>
    <property type="project" value="UniProtKB-KW"/>
</dbReference>
<dbReference type="SUPFAM" id="SSF54862">
    <property type="entry name" value="4Fe-4S ferredoxins"/>
    <property type="match status" value="1"/>
</dbReference>
<dbReference type="Gene3D" id="3.40.50.10420">
    <property type="entry name" value="NagB/RpiA/CoA transferase-like"/>
    <property type="match status" value="2"/>
</dbReference>
<evidence type="ECO:0008006" key="13">
    <source>
        <dbReference type="Google" id="ProtNLM"/>
    </source>
</evidence>
<evidence type="ECO:0000256" key="1">
    <source>
        <dbReference type="ARBA" id="ARBA00022448"/>
    </source>
</evidence>
<dbReference type="InterPro" id="IPR003741">
    <property type="entry name" value="LUD_dom"/>
</dbReference>
<dbReference type="Proteomes" id="UP000503011">
    <property type="component" value="Chromosome"/>
</dbReference>
<dbReference type="GO" id="GO:0006089">
    <property type="term" value="P:lactate metabolic process"/>
    <property type="evidence" value="ECO:0007669"/>
    <property type="project" value="InterPro"/>
</dbReference>
<evidence type="ECO:0000256" key="7">
    <source>
        <dbReference type="ARBA" id="ARBA00023014"/>
    </source>
</evidence>
<evidence type="ECO:0000256" key="3">
    <source>
        <dbReference type="ARBA" id="ARBA00022723"/>
    </source>
</evidence>
<dbReference type="KEGG" id="psuu:Psuf_045500"/>
<feature type="compositionally biased region" description="Low complexity" evidence="8">
    <location>
        <begin position="424"/>
        <end position="437"/>
    </location>
</feature>
<feature type="domain" description="LUD" evidence="9">
    <location>
        <begin position="576"/>
        <end position="668"/>
    </location>
</feature>
<dbReference type="Pfam" id="PF13183">
    <property type="entry name" value="Fer4_8"/>
    <property type="match status" value="1"/>
</dbReference>
<dbReference type="EMBL" id="AP022871">
    <property type="protein sequence ID" value="BCB87237.1"/>
    <property type="molecule type" value="Genomic_DNA"/>
</dbReference>
<dbReference type="Pfam" id="PF02589">
    <property type="entry name" value="LUD_dom"/>
    <property type="match status" value="2"/>
</dbReference>
<keyword evidence="4" id="KW-0677">Repeat</keyword>